<keyword evidence="10 15" id="KW-0479">Metal-binding</keyword>
<evidence type="ECO:0000259" key="17">
    <source>
        <dbReference type="PROSITE" id="PS50142"/>
    </source>
</evidence>
<keyword evidence="13 15" id="KW-0460">Magnesium</keyword>
<comment type="catalytic activity">
    <reaction evidence="1 15">
        <text>Endonucleolytic cleavage to 5'-phosphomonoester.</text>
        <dbReference type="EC" id="3.1.26.3"/>
    </reaction>
</comment>
<dbReference type="FunFam" id="1.10.1520.10:FF:000001">
    <property type="entry name" value="Ribonuclease 3"/>
    <property type="match status" value="1"/>
</dbReference>
<dbReference type="Pfam" id="PF14622">
    <property type="entry name" value="Ribonucleas_3_3"/>
    <property type="match status" value="1"/>
</dbReference>
<feature type="domain" description="DRBM" evidence="16">
    <location>
        <begin position="178"/>
        <end position="247"/>
    </location>
</feature>
<proteinExistence type="inferred from homology"/>
<dbReference type="CDD" id="cd10845">
    <property type="entry name" value="DSRM_RNAse_III_family"/>
    <property type="match status" value="1"/>
</dbReference>
<evidence type="ECO:0000256" key="3">
    <source>
        <dbReference type="ARBA" id="ARBA00010183"/>
    </source>
</evidence>
<dbReference type="GO" id="GO:0006364">
    <property type="term" value="P:rRNA processing"/>
    <property type="evidence" value="ECO:0007669"/>
    <property type="project" value="UniProtKB-UniRule"/>
</dbReference>
<comment type="cofactor">
    <cofactor evidence="15">
        <name>Mg(2+)</name>
        <dbReference type="ChEBI" id="CHEBI:18420"/>
    </cofactor>
</comment>
<dbReference type="InterPro" id="IPR000999">
    <property type="entry name" value="RNase_III_dom"/>
</dbReference>
<dbReference type="GO" id="GO:0006397">
    <property type="term" value="P:mRNA processing"/>
    <property type="evidence" value="ECO:0007669"/>
    <property type="project" value="UniProtKB-UniRule"/>
</dbReference>
<evidence type="ECO:0000256" key="4">
    <source>
        <dbReference type="ARBA" id="ARBA00011738"/>
    </source>
</evidence>
<dbReference type="NCBIfam" id="TIGR02191">
    <property type="entry name" value="RNaseIII"/>
    <property type="match status" value="1"/>
</dbReference>
<dbReference type="AlphaFoldDB" id="I4ELV5"/>
<keyword evidence="8 15" id="KW-0819">tRNA processing</keyword>
<keyword evidence="6 15" id="KW-0698">rRNA processing</keyword>
<comment type="subunit">
    <text evidence="4 15">Homodimer.</text>
</comment>
<evidence type="ECO:0000256" key="13">
    <source>
        <dbReference type="ARBA" id="ARBA00022842"/>
    </source>
</evidence>
<dbReference type="GO" id="GO:0004525">
    <property type="term" value="F:ribonuclease III activity"/>
    <property type="evidence" value="ECO:0007669"/>
    <property type="project" value="UniProtKB-UniRule"/>
</dbReference>
<accession>I4ELV5</accession>
<evidence type="ECO:0000256" key="7">
    <source>
        <dbReference type="ARBA" id="ARBA00022664"/>
    </source>
</evidence>
<keyword evidence="7 15" id="KW-0507">mRNA processing</keyword>
<dbReference type="EC" id="3.1.26.3" evidence="15"/>
<evidence type="ECO:0000313" key="19">
    <source>
        <dbReference type="Proteomes" id="UP000004221"/>
    </source>
</evidence>
<dbReference type="PROSITE" id="PS50137">
    <property type="entry name" value="DS_RBD"/>
    <property type="match status" value="1"/>
</dbReference>
<sequence>MTSSHAAENQKASLPDERLARAADALGIEFRNPELLRLALTHRSYINEVAEPLEVVDASNERLEFLGDSVLGMIAAEFLFDRYPRVPEGTLTAYRTALVRTETLAYWARQFGLDELLYLGRGETTADGEVRDRILAGAFEAVIAAIYMDRGIRGARRFLRALLNKDAEEIISTGQETNYKGRLQELIQERERVTPIYRTTGVSGPAHNRTFTMEAIVNGEVLGAGTGSSKRAAQQEAARQALVRLAAEGETRDNERPV</sequence>
<evidence type="ECO:0000256" key="14">
    <source>
        <dbReference type="ARBA" id="ARBA00022884"/>
    </source>
</evidence>
<dbReference type="GO" id="GO:0042802">
    <property type="term" value="F:identical protein binding"/>
    <property type="evidence" value="ECO:0007669"/>
    <property type="project" value="UniProtKB-ARBA"/>
</dbReference>
<dbReference type="FunFam" id="3.30.160.20:FF:000003">
    <property type="entry name" value="Ribonuclease 3"/>
    <property type="match status" value="1"/>
</dbReference>
<comment type="similarity">
    <text evidence="3">Belongs to the ribonuclease III family.</text>
</comment>
<evidence type="ECO:0000256" key="9">
    <source>
        <dbReference type="ARBA" id="ARBA00022722"/>
    </source>
</evidence>
<evidence type="ECO:0000256" key="11">
    <source>
        <dbReference type="ARBA" id="ARBA00022759"/>
    </source>
</evidence>
<evidence type="ECO:0000313" key="18">
    <source>
        <dbReference type="EMBL" id="CCF85668.1"/>
    </source>
</evidence>
<name>I4ELV5_9BACT</name>
<reference evidence="18 19" key="1">
    <citation type="journal article" date="2012" name="ISME J.">
        <title>Nitrification expanded: discovery, physiology and genomics of a nitrite-oxidizing bacterium from the phylum Chloroflexi.</title>
        <authorList>
            <person name="Sorokin D.Y."/>
            <person name="Lucker S."/>
            <person name="Vejmelkova D."/>
            <person name="Kostrikina N.A."/>
            <person name="Kleerebezem R."/>
            <person name="Rijpstra W.I."/>
            <person name="Damste J.S."/>
            <person name="Le Paslier D."/>
            <person name="Muyzer G."/>
            <person name="Wagner M."/>
            <person name="van Loosdrecht M.C."/>
            <person name="Daims H."/>
        </authorList>
    </citation>
    <scope>NUCLEOTIDE SEQUENCE [LARGE SCALE GENOMIC DNA]</scope>
    <source>
        <strain evidence="19">none</strain>
    </source>
</reference>
<feature type="binding site" evidence="15">
    <location>
        <position position="64"/>
    </location>
    <ligand>
        <name>Mg(2+)</name>
        <dbReference type="ChEBI" id="CHEBI:18420"/>
    </ligand>
</feature>
<dbReference type="PANTHER" id="PTHR11207">
    <property type="entry name" value="RIBONUCLEASE III"/>
    <property type="match status" value="1"/>
</dbReference>
<dbReference type="SUPFAM" id="SSF69065">
    <property type="entry name" value="RNase III domain-like"/>
    <property type="match status" value="1"/>
</dbReference>
<dbReference type="GO" id="GO:0046872">
    <property type="term" value="F:metal ion binding"/>
    <property type="evidence" value="ECO:0007669"/>
    <property type="project" value="UniProtKB-KW"/>
</dbReference>
<dbReference type="RefSeq" id="WP_008480738.1">
    <property type="nucleotide sequence ID" value="NZ_CAGS01000483.1"/>
</dbReference>
<dbReference type="SUPFAM" id="SSF54768">
    <property type="entry name" value="dsRNA-binding domain-like"/>
    <property type="match status" value="1"/>
</dbReference>
<evidence type="ECO:0000259" key="16">
    <source>
        <dbReference type="PROSITE" id="PS50137"/>
    </source>
</evidence>
<keyword evidence="5 15" id="KW-0963">Cytoplasm</keyword>
<evidence type="ECO:0000256" key="15">
    <source>
        <dbReference type="HAMAP-Rule" id="MF_00104"/>
    </source>
</evidence>
<keyword evidence="19" id="KW-1185">Reference proteome</keyword>
<protein>
    <recommendedName>
        <fullName evidence="15">Ribonuclease 3</fullName>
        <ecNumber evidence="15">3.1.26.3</ecNumber>
    </recommendedName>
    <alternativeName>
        <fullName evidence="15">Ribonuclease III</fullName>
        <shortName evidence="15">RNase III</shortName>
    </alternativeName>
</protein>
<gene>
    <name evidence="15 18" type="primary">rnc</name>
    <name evidence="18" type="ORF">NITHO_5330003</name>
</gene>
<evidence type="ECO:0000256" key="12">
    <source>
        <dbReference type="ARBA" id="ARBA00022801"/>
    </source>
</evidence>
<dbReference type="Pfam" id="PF00035">
    <property type="entry name" value="dsrm"/>
    <property type="match status" value="1"/>
</dbReference>
<dbReference type="GO" id="GO:0005737">
    <property type="term" value="C:cytoplasm"/>
    <property type="evidence" value="ECO:0007669"/>
    <property type="project" value="UniProtKB-SubCell"/>
</dbReference>
<feature type="domain" description="RNase III" evidence="17">
    <location>
        <begin position="19"/>
        <end position="151"/>
    </location>
</feature>
<evidence type="ECO:0000256" key="1">
    <source>
        <dbReference type="ARBA" id="ARBA00000109"/>
    </source>
</evidence>
<keyword evidence="15" id="KW-0699">rRNA-binding</keyword>
<comment type="caution">
    <text evidence="15">Lacks conserved residue(s) required for the propagation of feature annotation.</text>
</comment>
<dbReference type="GO" id="GO:0010468">
    <property type="term" value="P:regulation of gene expression"/>
    <property type="evidence" value="ECO:0007669"/>
    <property type="project" value="TreeGrafter"/>
</dbReference>
<dbReference type="Proteomes" id="UP000004221">
    <property type="component" value="Unassembled WGS sequence"/>
</dbReference>
<evidence type="ECO:0000256" key="8">
    <source>
        <dbReference type="ARBA" id="ARBA00022694"/>
    </source>
</evidence>
<dbReference type="PROSITE" id="PS00517">
    <property type="entry name" value="RNASE_3_1"/>
    <property type="match status" value="1"/>
</dbReference>
<dbReference type="Gene3D" id="1.10.1520.10">
    <property type="entry name" value="Ribonuclease III domain"/>
    <property type="match status" value="1"/>
</dbReference>
<dbReference type="PANTHER" id="PTHR11207:SF0">
    <property type="entry name" value="RIBONUCLEASE 3"/>
    <property type="match status" value="1"/>
</dbReference>
<evidence type="ECO:0000256" key="6">
    <source>
        <dbReference type="ARBA" id="ARBA00022552"/>
    </source>
</evidence>
<keyword evidence="9 15" id="KW-0540">Nuclease</keyword>
<dbReference type="OrthoDB" id="9805026at2"/>
<keyword evidence="14 15" id="KW-0694">RNA-binding</keyword>
<evidence type="ECO:0000256" key="2">
    <source>
        <dbReference type="ARBA" id="ARBA00004496"/>
    </source>
</evidence>
<comment type="function">
    <text evidence="15">Digests double-stranded RNA. Involved in the processing of primary rRNA transcript to yield the immediate precursors to the large and small rRNAs (23S and 16S). Processes some mRNAs, and tRNAs when they are encoded in the rRNA operon. Processes pre-crRNA and tracrRNA of type II CRISPR loci if present in the organism.</text>
</comment>
<organism evidence="18 19">
    <name type="scientific">Nitrolancea hollandica Lb</name>
    <dbReference type="NCBI Taxonomy" id="1129897"/>
    <lineage>
        <taxon>Bacteria</taxon>
        <taxon>Pseudomonadati</taxon>
        <taxon>Thermomicrobiota</taxon>
        <taxon>Thermomicrobia</taxon>
        <taxon>Sphaerobacterales</taxon>
        <taxon>Sphaerobacterineae</taxon>
        <taxon>Sphaerobacteraceae</taxon>
        <taxon>Nitrolancea</taxon>
    </lineage>
</organism>
<dbReference type="EMBL" id="CAGS01000483">
    <property type="protein sequence ID" value="CCF85668.1"/>
    <property type="molecule type" value="Genomic_DNA"/>
</dbReference>
<keyword evidence="11 15" id="KW-0255">Endonuclease</keyword>
<comment type="subcellular location">
    <subcellularLocation>
        <location evidence="2 15">Cytoplasm</location>
    </subcellularLocation>
</comment>
<dbReference type="SMART" id="SM00358">
    <property type="entry name" value="DSRM"/>
    <property type="match status" value="1"/>
</dbReference>
<feature type="active site" evidence="15">
    <location>
        <position position="140"/>
    </location>
</feature>
<dbReference type="SMART" id="SM00535">
    <property type="entry name" value="RIBOc"/>
    <property type="match status" value="1"/>
</dbReference>
<dbReference type="GO" id="GO:0003725">
    <property type="term" value="F:double-stranded RNA binding"/>
    <property type="evidence" value="ECO:0007669"/>
    <property type="project" value="TreeGrafter"/>
</dbReference>
<evidence type="ECO:0000256" key="10">
    <source>
        <dbReference type="ARBA" id="ARBA00022723"/>
    </source>
</evidence>
<dbReference type="InterPro" id="IPR014720">
    <property type="entry name" value="dsRBD_dom"/>
</dbReference>
<dbReference type="InterPro" id="IPR036389">
    <property type="entry name" value="RNase_III_sf"/>
</dbReference>
<dbReference type="GO" id="GO:0008033">
    <property type="term" value="P:tRNA processing"/>
    <property type="evidence" value="ECO:0007669"/>
    <property type="project" value="UniProtKB-KW"/>
</dbReference>
<dbReference type="PROSITE" id="PS50142">
    <property type="entry name" value="RNASE_3_2"/>
    <property type="match status" value="1"/>
</dbReference>
<feature type="binding site" evidence="15">
    <location>
        <position position="140"/>
    </location>
    <ligand>
        <name>Mg(2+)</name>
        <dbReference type="ChEBI" id="CHEBI:18420"/>
    </ligand>
</feature>
<comment type="caution">
    <text evidence="18">The sequence shown here is derived from an EMBL/GenBank/DDBJ whole genome shotgun (WGS) entry which is preliminary data.</text>
</comment>
<keyword evidence="12 15" id="KW-0378">Hydrolase</keyword>
<dbReference type="Gene3D" id="3.30.160.20">
    <property type="match status" value="1"/>
</dbReference>
<feature type="active site" evidence="15">
    <location>
        <position position="68"/>
    </location>
</feature>
<dbReference type="HAMAP" id="MF_00104">
    <property type="entry name" value="RNase_III"/>
    <property type="match status" value="1"/>
</dbReference>
<evidence type="ECO:0000256" key="5">
    <source>
        <dbReference type="ARBA" id="ARBA00022490"/>
    </source>
</evidence>
<dbReference type="GO" id="GO:0019843">
    <property type="term" value="F:rRNA binding"/>
    <property type="evidence" value="ECO:0007669"/>
    <property type="project" value="UniProtKB-KW"/>
</dbReference>
<dbReference type="CDD" id="cd00593">
    <property type="entry name" value="RIBOc"/>
    <property type="match status" value="1"/>
</dbReference>
<dbReference type="InterPro" id="IPR011907">
    <property type="entry name" value="RNase_III"/>
</dbReference>